<accession>M5DMH7</accession>
<evidence type="ECO:0000313" key="1">
    <source>
        <dbReference type="EMBL" id="CCU71085.1"/>
    </source>
</evidence>
<dbReference type="GeneID" id="79175617"/>
<proteinExistence type="predicted"/>
<reference evidence="1 2" key="1">
    <citation type="journal article" date="2013" name="Genome Announc.">
        <title>Genome Sequence of Thalassolituus oleivorans MIL-1 (DSM 14913T).</title>
        <authorList>
            <person name="Golyshin P.N."/>
            <person name="Werner J."/>
            <person name="Chernikova T.N."/>
            <person name="Tran H."/>
            <person name="Ferrer M."/>
            <person name="Yakimov M.M."/>
            <person name="Teeling H."/>
            <person name="Golyshina O.V."/>
        </authorList>
    </citation>
    <scope>NUCLEOTIDE SEQUENCE [LARGE SCALE GENOMIC DNA]</scope>
    <source>
        <strain evidence="1 2">MIL-1</strain>
    </source>
</reference>
<dbReference type="KEGG" id="tol:TOL_0647"/>
<dbReference type="Proteomes" id="UP000011866">
    <property type="component" value="Chromosome"/>
</dbReference>
<gene>
    <name evidence="1" type="ORF">TOL_0647</name>
</gene>
<sequence>MITLLSFYRGECSDIQGLSLDERLGIAAKQWQELDTLLPWLFPCGAETNGALGLSESEIRQFVFDAEATSGLYDMLRTVLPLFGITFWDSAQGYAAEVHAEQLAEAEISARCALYLPGVVITLQRLGLGAQQQVLVAALQTYADDYADTATANVLAMIEEIVKQTDGQ</sequence>
<organism evidence="1 2">
    <name type="scientific">Thalassolituus oleivorans MIL-1</name>
    <dbReference type="NCBI Taxonomy" id="1298593"/>
    <lineage>
        <taxon>Bacteria</taxon>
        <taxon>Pseudomonadati</taxon>
        <taxon>Pseudomonadota</taxon>
        <taxon>Gammaproteobacteria</taxon>
        <taxon>Oceanospirillales</taxon>
        <taxon>Oceanospirillaceae</taxon>
        <taxon>Thalassolituus</taxon>
    </lineage>
</organism>
<dbReference type="HOGENOM" id="CLU_1585687_0_0_6"/>
<dbReference type="RefSeq" id="WP_015485822.1">
    <property type="nucleotide sequence ID" value="NC_020888.1"/>
</dbReference>
<keyword evidence="2" id="KW-1185">Reference proteome</keyword>
<dbReference type="EMBL" id="HF680312">
    <property type="protein sequence ID" value="CCU71085.1"/>
    <property type="molecule type" value="Genomic_DNA"/>
</dbReference>
<evidence type="ECO:0000313" key="2">
    <source>
        <dbReference type="Proteomes" id="UP000011866"/>
    </source>
</evidence>
<dbReference type="AlphaFoldDB" id="M5DMH7"/>
<protein>
    <submittedName>
        <fullName evidence="1">Uncharacterized protein</fullName>
    </submittedName>
</protein>
<name>M5DMH7_9GAMM</name>
<dbReference type="STRING" id="187493.CN03_14855"/>